<keyword evidence="3" id="KW-1185">Reference proteome</keyword>
<proteinExistence type="predicted"/>
<protein>
    <submittedName>
        <fullName evidence="2">Uncharacterized protein</fullName>
    </submittedName>
</protein>
<dbReference type="EMBL" id="BMFA01000016">
    <property type="protein sequence ID" value="GGB62243.1"/>
    <property type="molecule type" value="Genomic_DNA"/>
</dbReference>
<reference evidence="2" key="1">
    <citation type="journal article" date="2014" name="Int. J. Syst. Evol. Microbiol.">
        <title>Complete genome sequence of Corynebacterium casei LMG S-19264T (=DSM 44701T), isolated from a smear-ripened cheese.</title>
        <authorList>
            <consortium name="US DOE Joint Genome Institute (JGI-PGF)"/>
            <person name="Walter F."/>
            <person name="Albersmeier A."/>
            <person name="Kalinowski J."/>
            <person name="Ruckert C."/>
        </authorList>
    </citation>
    <scope>NUCLEOTIDE SEQUENCE</scope>
    <source>
        <strain evidence="2">CGMCC 1.12426</strain>
    </source>
</reference>
<accession>A0A916TQI3</accession>
<evidence type="ECO:0000313" key="1">
    <source>
        <dbReference type="EMBL" id="GGB59048.1"/>
    </source>
</evidence>
<dbReference type="AlphaFoldDB" id="A0A916TQI3"/>
<sequence length="73" mass="8567">MGRCGMFEYDPEIDDLCENRPVIMARPLDRSRPKENWVQIRTDADNQLYLELPDQLREADITARGATFIRLAR</sequence>
<evidence type="ECO:0000313" key="2">
    <source>
        <dbReference type="EMBL" id="GGB62243.1"/>
    </source>
</evidence>
<comment type="caution">
    <text evidence="2">The sequence shown here is derived from an EMBL/GenBank/DDBJ whole genome shotgun (WGS) entry which is preliminary data.</text>
</comment>
<dbReference type="Proteomes" id="UP000605148">
    <property type="component" value="Unassembled WGS sequence"/>
</dbReference>
<evidence type="ECO:0000313" key="3">
    <source>
        <dbReference type="Proteomes" id="UP000605148"/>
    </source>
</evidence>
<dbReference type="EMBL" id="BMFA01000011">
    <property type="protein sequence ID" value="GGB59048.1"/>
    <property type="molecule type" value="Genomic_DNA"/>
</dbReference>
<reference evidence="2" key="2">
    <citation type="submission" date="2020-09" db="EMBL/GenBank/DDBJ databases">
        <authorList>
            <person name="Sun Q."/>
            <person name="Zhou Y."/>
        </authorList>
    </citation>
    <scope>NUCLEOTIDE SEQUENCE</scope>
    <source>
        <strain evidence="2">CGMCC 1.12426</strain>
    </source>
</reference>
<organism evidence="2 3">
    <name type="scientific">Roseibium aquae</name>
    <dbReference type="NCBI Taxonomy" id="1323746"/>
    <lineage>
        <taxon>Bacteria</taxon>
        <taxon>Pseudomonadati</taxon>
        <taxon>Pseudomonadota</taxon>
        <taxon>Alphaproteobacteria</taxon>
        <taxon>Hyphomicrobiales</taxon>
        <taxon>Stappiaceae</taxon>
        <taxon>Roseibium</taxon>
    </lineage>
</organism>
<gene>
    <name evidence="1" type="ORF">GCM10011316_33870</name>
    <name evidence="2" type="ORF">GCM10011316_37740</name>
</gene>
<name>A0A916TQI3_9HYPH</name>